<reference evidence="2" key="2">
    <citation type="journal article" date="2015" name="Data Brief">
        <title>Shoot transcriptome of the giant reed, Arundo donax.</title>
        <authorList>
            <person name="Barrero R.A."/>
            <person name="Guerrero F.D."/>
            <person name="Moolhuijzen P."/>
            <person name="Goolsby J.A."/>
            <person name="Tidwell J."/>
            <person name="Bellgard S.E."/>
            <person name="Bellgard M.I."/>
        </authorList>
    </citation>
    <scope>NUCLEOTIDE SEQUENCE</scope>
    <source>
        <tissue evidence="2">Shoot tissue taken approximately 20 cm above the soil surface</tissue>
    </source>
</reference>
<feature type="compositionally biased region" description="Low complexity" evidence="1">
    <location>
        <begin position="74"/>
        <end position="84"/>
    </location>
</feature>
<evidence type="ECO:0000256" key="1">
    <source>
        <dbReference type="SAM" id="MobiDB-lite"/>
    </source>
</evidence>
<dbReference type="AlphaFoldDB" id="A0A0A9CD94"/>
<feature type="region of interest" description="Disordered" evidence="1">
    <location>
        <begin position="28"/>
        <end position="47"/>
    </location>
</feature>
<evidence type="ECO:0000313" key="2">
    <source>
        <dbReference type="EMBL" id="JAD69467.1"/>
    </source>
</evidence>
<proteinExistence type="predicted"/>
<reference evidence="2" key="1">
    <citation type="submission" date="2014-09" db="EMBL/GenBank/DDBJ databases">
        <authorList>
            <person name="Magalhaes I.L.F."/>
            <person name="Oliveira U."/>
            <person name="Santos F.R."/>
            <person name="Vidigal T.H.D.A."/>
            <person name="Brescovit A.D."/>
            <person name="Santos A.J."/>
        </authorList>
    </citation>
    <scope>NUCLEOTIDE SEQUENCE</scope>
    <source>
        <tissue evidence="2">Shoot tissue taken approximately 20 cm above the soil surface</tissue>
    </source>
</reference>
<accession>A0A0A9CD94</accession>
<protein>
    <submittedName>
        <fullName evidence="2">Uncharacterized protein</fullName>
    </submittedName>
</protein>
<organism evidence="2">
    <name type="scientific">Arundo donax</name>
    <name type="common">Giant reed</name>
    <name type="synonym">Donax arundinaceus</name>
    <dbReference type="NCBI Taxonomy" id="35708"/>
    <lineage>
        <taxon>Eukaryota</taxon>
        <taxon>Viridiplantae</taxon>
        <taxon>Streptophyta</taxon>
        <taxon>Embryophyta</taxon>
        <taxon>Tracheophyta</taxon>
        <taxon>Spermatophyta</taxon>
        <taxon>Magnoliopsida</taxon>
        <taxon>Liliopsida</taxon>
        <taxon>Poales</taxon>
        <taxon>Poaceae</taxon>
        <taxon>PACMAD clade</taxon>
        <taxon>Arundinoideae</taxon>
        <taxon>Arundineae</taxon>
        <taxon>Arundo</taxon>
    </lineage>
</organism>
<feature type="region of interest" description="Disordered" evidence="1">
    <location>
        <begin position="74"/>
        <end position="112"/>
    </location>
</feature>
<feature type="compositionally biased region" description="Low complexity" evidence="1">
    <location>
        <begin position="35"/>
        <end position="47"/>
    </location>
</feature>
<name>A0A0A9CD94_ARUDO</name>
<dbReference type="EMBL" id="GBRH01228428">
    <property type="protein sequence ID" value="JAD69467.1"/>
    <property type="molecule type" value="Transcribed_RNA"/>
</dbReference>
<sequence length="112" mass="10881">MARGAPFVIVAGERDGILVLDGAAYITSSDTHPKSGPSSSVAGGSTGATGADAAAAFLKQSSRIASISSSISASASTDSSMASSHLRPCTGDTGGDSQRDASVDLGESDSGE</sequence>